<dbReference type="GO" id="GO:0008270">
    <property type="term" value="F:zinc ion binding"/>
    <property type="evidence" value="ECO:0007669"/>
    <property type="project" value="UniProtKB-UniRule"/>
</dbReference>
<dbReference type="InterPro" id="IPR039164">
    <property type="entry name" value="UBR1-like"/>
</dbReference>
<dbReference type="SMART" id="SM00396">
    <property type="entry name" value="ZnF_UBR1"/>
    <property type="match status" value="1"/>
</dbReference>
<dbReference type="GO" id="GO:0071596">
    <property type="term" value="P:ubiquitin-dependent protein catabolic process via the N-end rule pathway"/>
    <property type="evidence" value="ECO:0007669"/>
    <property type="project" value="UniProtKB-UniRule"/>
</dbReference>
<comment type="function">
    <text evidence="10">Ubiquitin ligase protein which is a component of the N-end rule pathway. Recognizes and binds to proteins bearing specific N-terminal residues that are destabilizing according to the N-end rule, leading to their ubiquitination and subsequent degradation.</text>
</comment>
<dbReference type="PROSITE" id="PS51157">
    <property type="entry name" value="ZF_UBR"/>
    <property type="match status" value="1"/>
</dbReference>
<dbReference type="GO" id="GO:0000151">
    <property type="term" value="C:ubiquitin ligase complex"/>
    <property type="evidence" value="ECO:0007669"/>
    <property type="project" value="TreeGrafter"/>
</dbReference>
<dbReference type="Gene3D" id="1.10.10.2670">
    <property type="entry name" value="E3 ubiquitin-protein ligase"/>
    <property type="match status" value="1"/>
</dbReference>
<reference evidence="13 14" key="1">
    <citation type="journal article" date="2024" name="Nat. Commun.">
        <title>Phylogenomics reveals the evolutionary origins of lichenization in chlorophyte algae.</title>
        <authorList>
            <person name="Puginier C."/>
            <person name="Libourel C."/>
            <person name="Otte J."/>
            <person name="Skaloud P."/>
            <person name="Haon M."/>
            <person name="Grisel S."/>
            <person name="Petersen M."/>
            <person name="Berrin J.G."/>
            <person name="Delaux P.M."/>
            <person name="Dal Grande F."/>
            <person name="Keller J."/>
        </authorList>
    </citation>
    <scope>NUCLEOTIDE SEQUENCE [LARGE SCALE GENOMIC DNA]</scope>
    <source>
        <strain evidence="13 14">SAG 2043</strain>
    </source>
</reference>
<feature type="compositionally biased region" description="Polar residues" evidence="11">
    <location>
        <begin position="1195"/>
        <end position="1204"/>
    </location>
</feature>
<feature type="compositionally biased region" description="Low complexity" evidence="11">
    <location>
        <begin position="1693"/>
        <end position="1703"/>
    </location>
</feature>
<dbReference type="Proteomes" id="UP001489004">
    <property type="component" value="Unassembled WGS sequence"/>
</dbReference>
<feature type="region of interest" description="Disordered" evidence="11">
    <location>
        <begin position="1446"/>
        <end position="1468"/>
    </location>
</feature>
<evidence type="ECO:0000256" key="2">
    <source>
        <dbReference type="ARBA" id="ARBA00004906"/>
    </source>
</evidence>
<evidence type="ECO:0000313" key="13">
    <source>
        <dbReference type="EMBL" id="KAK9808772.1"/>
    </source>
</evidence>
<feature type="compositionally biased region" description="Low complexity" evidence="11">
    <location>
        <begin position="1013"/>
        <end position="1031"/>
    </location>
</feature>
<comment type="caution">
    <text evidence="13">The sequence shown here is derived from an EMBL/GenBank/DDBJ whole genome shotgun (WGS) entry which is preliminary data.</text>
</comment>
<dbReference type="Gene3D" id="2.10.110.30">
    <property type="match status" value="1"/>
</dbReference>
<feature type="region of interest" description="Disordered" evidence="11">
    <location>
        <begin position="1636"/>
        <end position="1727"/>
    </location>
</feature>
<keyword evidence="5 10" id="KW-0863">Zinc-finger</keyword>
<comment type="similarity">
    <text evidence="8 10">Belongs to the E3 ubiquitin-protein ligase UBR1-like family.</text>
</comment>
<dbReference type="InterPro" id="IPR055194">
    <property type="entry name" value="UBR1-like_WH"/>
</dbReference>
<name>A0AAW1PIS1_9CHLO</name>
<sequence>MEGTPGGAAALAGRGQGRPGVEPEAAQPGSGDTLKTFFQGAEHLFCSCRPGCSTMQGYLDSLQAETKGRRGPCTAVWRAGAIAYRCKTCQTSQSSAVCLSCFKGGGHENHDYTMYISESGGCCDCGDPTSWKPEGFCPQHNAETAATPEDVLGEREGQALRMVLSVALVGLPNAFGARGAADDAAQLLEWLEPLCGNAAVRKIAVSVLDVIIGQLVHLDEGLLHEATTLLLLLLYEPSFKYRCAQVFLRHYRSISLQRDKARRAQLQVALDRITVQLLNTPDVSLQLVRDDDILGVLFGTLHQMLMHASVFCEARRLLCVYPKHELIKERAYLRVVADLRMVLLHADAAAHLLLRCQLLFQDKVLGCLALLHGMAQHRRKMGSHVEYEDQSWIHAVHLEVLLQFHVLNPMLQMLTAAAVEHDCGSADSPSIYLQALLAGLRMSSEKATAKVKARDLATARVKATIFDELIAGAPVTAHLPLHRAAAGFARAILTVVQSRSAAGRAPARAEEPPAWDALSASLVRTVATSTDWGLLSHDPLQLLAWMAQMRARIWLRNGEELVKLHDAYYSAMWSEEGLDLDVALLQCWLRKETPEKAIAGVLEPFGALPFLQAARLGMPVSSRPNRYSGHQPLTAGAPDFLLNHQQPGAAPADPNSTPNPDNGLRRANSDSEWPEQRTWEEMLDPDWDLKNEVPEGQLGCVVDGLRLLVTLLRDRSLYEQDTKVRLRRELVHWLAARDVGYTHLQACVPRELANDGSFDAVLEDVADFVNPNLQQKGKYKLKPALWAEFDPFFLHYTHRDLHDAVLRALRSGQWKAHQQLLRPVGGQAGLPAAFGILSSPLLLRLIWSVLRYAMQHPSTRSDDLAVAALNLLALAMKVILSPTSSSSSAPINAPTTLSSAPSACQIGGGATKADLQALADGLEGRPGLLQLLQTLSATGQHGSAATTQTGSELRDCAEYMAQKLRDVVADGEPPAAAAPSPPSAKRPASREAEGAESASQAQERRVKAKARQAEMMARMQAQQAAFTATAAPRDEGPGDAGGAQDWDSLPGECALCQCGNETAPLGLVAQVHCCNVPSLALRAPPALHGLPKGAKGRSSQQAQHGVHWPSVSSLDSRTGLHLLCCGHLLHQDCLKTYREGLSRREAADHMYDGVGVIMAADAEAGGDAHRKLREGGAVATLLQEVEAIVQRQCRSRQASTSSGATPRPRSAARRNGVLVSGSSVGQQRLGSRHALTAEFLTDCRRVLLTQLARQQRTQPSSISQGGEEPSGDVDMPNLSPEAAYQTVTAAAAAMGMHLPATLAIAPNARSAEGHGPTSQGGSAAGASARSNLANAPEGALLWSVLAHNVAHWEVQHRDARPAGGSDGSDVVDAAHWRGLRNLAELCALHGSGAVFPLADFLRVMATALFKWLCAAEAPGDGVAKLVVGSDPISGFGNVLLPSLHSIHEPAPPASARQQPDPDGASMSTDTILERSERLSAQAAAMRAAADEGSHERVLAMTAEFNEEAIQSMLASQHALSRAAPSPHLVSPDYGRFDPAELGLPDTPELRAEHAAAVDEARTFLLTQIARLRPEGFGAVMMALMEAEVEVAPLLVPQTSAPAAIRETLARFRAVAAQQGQQGQHALFRAVAAQQGQQAQHAQQPQQQRMAAANEREASGGAAANQRVAGGDAGGSGDPHMVQAEHSDADGSSEDASGSGNEDGQGYSDPFASHAEDGQAGSAADAAEEDADVAASGWAALVADPYALLLQLFALVMNGNGVLTPAEVYLALLKLVYTIASTQAAVLAVLPLTPVFGSTEEGLGPWTAASRLTAYRLAVRLVGDKWKDRHSRAHKQGLLESASRQLLPFLRRAQVLLSLLQDSLPPALASPKALAPSAASIQADHAKVSQGVLMPAGLPAGPRLVALPDLYQDLYLHFAEAVCDSCGAEPTEPVLCLLCGAFTCCSDQQCRAAAGGAGPCFAHAAHCGGGTGLFLLTKGTKLLLLSQSRGALEASPYLDAHGEEDSYLRRGRPLHLSRARLERIARLQAASAFDFDTVILHKSRGGVSARGAQWY</sequence>
<evidence type="ECO:0000256" key="1">
    <source>
        <dbReference type="ARBA" id="ARBA00000900"/>
    </source>
</evidence>
<feature type="region of interest" description="Disordered" evidence="11">
    <location>
        <begin position="637"/>
        <end position="676"/>
    </location>
</feature>
<dbReference type="InterPro" id="IPR003126">
    <property type="entry name" value="Znf_UBR"/>
</dbReference>
<evidence type="ECO:0000256" key="8">
    <source>
        <dbReference type="ARBA" id="ARBA00046341"/>
    </source>
</evidence>
<keyword evidence="4 10" id="KW-0479">Metal-binding</keyword>
<feature type="compositionally biased region" description="Low complexity" evidence="11">
    <location>
        <begin position="1320"/>
        <end position="1329"/>
    </location>
</feature>
<dbReference type="EMBL" id="JALJOR010000011">
    <property type="protein sequence ID" value="KAK9808772.1"/>
    <property type="molecule type" value="Genomic_DNA"/>
</dbReference>
<dbReference type="PANTHER" id="PTHR21497">
    <property type="entry name" value="UBIQUITIN LIGASE E3 ALPHA-RELATED"/>
    <property type="match status" value="1"/>
</dbReference>
<evidence type="ECO:0000259" key="12">
    <source>
        <dbReference type="PROSITE" id="PS51157"/>
    </source>
</evidence>
<feature type="compositionally biased region" description="Low complexity" evidence="11">
    <location>
        <begin position="1636"/>
        <end position="1652"/>
    </location>
</feature>
<evidence type="ECO:0000256" key="11">
    <source>
        <dbReference type="SAM" id="MobiDB-lite"/>
    </source>
</evidence>
<evidence type="ECO:0000256" key="10">
    <source>
        <dbReference type="RuleBase" id="RU366018"/>
    </source>
</evidence>
<dbReference type="Pfam" id="PF22960">
    <property type="entry name" value="WHD_UBR1"/>
    <property type="match status" value="1"/>
</dbReference>
<protein>
    <recommendedName>
        <fullName evidence="10">E3 ubiquitin-protein ligase</fullName>
        <ecNumber evidence="10">2.3.2.27</ecNumber>
    </recommendedName>
</protein>
<gene>
    <name evidence="13" type="ORF">WJX72_003285</name>
</gene>
<evidence type="ECO:0000256" key="3">
    <source>
        <dbReference type="ARBA" id="ARBA00022679"/>
    </source>
</evidence>
<feature type="region of interest" description="Disordered" evidence="11">
    <location>
        <begin position="1251"/>
        <end position="1278"/>
    </location>
</feature>
<feature type="region of interest" description="Disordered" evidence="11">
    <location>
        <begin position="1309"/>
        <end position="1329"/>
    </location>
</feature>
<evidence type="ECO:0000256" key="9">
    <source>
        <dbReference type="PROSITE-ProRule" id="PRU00508"/>
    </source>
</evidence>
<dbReference type="GO" id="GO:0061630">
    <property type="term" value="F:ubiquitin protein ligase activity"/>
    <property type="evidence" value="ECO:0007669"/>
    <property type="project" value="UniProtKB-UniRule"/>
</dbReference>
<feature type="region of interest" description="Disordered" evidence="11">
    <location>
        <begin position="971"/>
        <end position="1044"/>
    </location>
</feature>
<feature type="region of interest" description="Disordered" evidence="11">
    <location>
        <begin position="1"/>
        <end position="31"/>
    </location>
</feature>
<evidence type="ECO:0000256" key="5">
    <source>
        <dbReference type="ARBA" id="ARBA00022771"/>
    </source>
</evidence>
<dbReference type="EC" id="2.3.2.27" evidence="10"/>
<accession>A0AAW1PIS1</accession>
<comment type="catalytic activity">
    <reaction evidence="1 10">
        <text>S-ubiquitinyl-[E2 ubiquitin-conjugating enzyme]-L-cysteine + [acceptor protein]-L-lysine = [E2 ubiquitin-conjugating enzyme]-L-cysteine + N(6)-ubiquitinyl-[acceptor protein]-L-lysine.</text>
        <dbReference type="EC" id="2.3.2.27"/>
    </reaction>
</comment>
<evidence type="ECO:0000313" key="14">
    <source>
        <dbReference type="Proteomes" id="UP001489004"/>
    </source>
</evidence>
<dbReference type="InterPro" id="IPR044046">
    <property type="entry name" value="E3_ligase_UBR-like_C"/>
</dbReference>
<evidence type="ECO:0000256" key="7">
    <source>
        <dbReference type="ARBA" id="ARBA00022833"/>
    </source>
</evidence>
<dbReference type="InterPro" id="IPR042065">
    <property type="entry name" value="E3_ELL-like"/>
</dbReference>
<feature type="region of interest" description="Disordered" evidence="11">
    <location>
        <begin position="1192"/>
        <end position="1227"/>
    </location>
</feature>
<organism evidence="13 14">
    <name type="scientific">[Myrmecia] bisecta</name>
    <dbReference type="NCBI Taxonomy" id="41462"/>
    <lineage>
        <taxon>Eukaryota</taxon>
        <taxon>Viridiplantae</taxon>
        <taxon>Chlorophyta</taxon>
        <taxon>core chlorophytes</taxon>
        <taxon>Trebouxiophyceae</taxon>
        <taxon>Trebouxiales</taxon>
        <taxon>Trebouxiaceae</taxon>
        <taxon>Myrmecia</taxon>
    </lineage>
</organism>
<comment type="pathway">
    <text evidence="2 10">Protein modification; protein ubiquitination.</text>
</comment>
<feature type="compositionally biased region" description="Basic and acidic residues" evidence="11">
    <location>
        <begin position="663"/>
        <end position="676"/>
    </location>
</feature>
<evidence type="ECO:0000256" key="4">
    <source>
        <dbReference type="ARBA" id="ARBA00022723"/>
    </source>
</evidence>
<dbReference type="Pfam" id="PF18995">
    <property type="entry name" value="PRT6_C"/>
    <property type="match status" value="1"/>
</dbReference>
<keyword evidence="14" id="KW-1185">Reference proteome</keyword>
<evidence type="ECO:0000256" key="6">
    <source>
        <dbReference type="ARBA" id="ARBA00022786"/>
    </source>
</evidence>
<keyword evidence="6 10" id="KW-0833">Ubl conjugation pathway</keyword>
<dbReference type="PANTHER" id="PTHR21497:SF24">
    <property type="entry name" value="E3 UBIQUITIN-PROTEIN LIGASE UBR1"/>
    <property type="match status" value="1"/>
</dbReference>
<keyword evidence="7 10" id="KW-0862">Zinc</keyword>
<dbReference type="InterPro" id="IPR036390">
    <property type="entry name" value="WH_DNA-bd_sf"/>
</dbReference>
<dbReference type="CDD" id="cd19673">
    <property type="entry name" value="UBR-box_UBR3"/>
    <property type="match status" value="1"/>
</dbReference>
<feature type="domain" description="UBR-type" evidence="12">
    <location>
        <begin position="71"/>
        <end position="142"/>
    </location>
</feature>
<proteinExistence type="inferred from homology"/>
<dbReference type="GO" id="GO:0016567">
    <property type="term" value="P:protein ubiquitination"/>
    <property type="evidence" value="ECO:0007669"/>
    <property type="project" value="UniProtKB-UniRule"/>
</dbReference>
<dbReference type="SUPFAM" id="SSF46785">
    <property type="entry name" value="Winged helix' DNA-binding domain"/>
    <property type="match status" value="1"/>
</dbReference>
<dbReference type="FunFam" id="2.10.110.30:FF:000002">
    <property type="entry name" value="Putative e3 ubiquitin-protein ligase ubr3"/>
    <property type="match status" value="1"/>
</dbReference>
<dbReference type="GO" id="GO:0005737">
    <property type="term" value="C:cytoplasm"/>
    <property type="evidence" value="ECO:0007669"/>
    <property type="project" value="TreeGrafter"/>
</dbReference>
<keyword evidence="3 10" id="KW-0808">Transferase</keyword>
<dbReference type="Pfam" id="PF02207">
    <property type="entry name" value="zf-UBR"/>
    <property type="match status" value="1"/>
</dbReference>
<feature type="zinc finger region" description="UBR-type" evidence="9">
    <location>
        <begin position="71"/>
        <end position="142"/>
    </location>
</feature>